<dbReference type="EMBL" id="JAWCUD010000002">
    <property type="protein sequence ID" value="MDU0201380.1"/>
    <property type="molecule type" value="Genomic_DNA"/>
</dbReference>
<evidence type="ECO:0000259" key="7">
    <source>
        <dbReference type="Pfam" id="PF10502"/>
    </source>
</evidence>
<evidence type="ECO:0000256" key="2">
    <source>
        <dbReference type="ARBA" id="ARBA00004401"/>
    </source>
</evidence>
<evidence type="ECO:0000256" key="4">
    <source>
        <dbReference type="ARBA" id="ARBA00013208"/>
    </source>
</evidence>
<dbReference type="Gene3D" id="2.10.109.10">
    <property type="entry name" value="Umud Fragment, subunit A"/>
    <property type="match status" value="1"/>
</dbReference>
<protein>
    <recommendedName>
        <fullName evidence="4 6">Signal peptidase I</fullName>
        <ecNumber evidence="4 6">3.4.21.89</ecNumber>
    </recommendedName>
</protein>
<dbReference type="InterPro" id="IPR019757">
    <property type="entry name" value="Pept_S26A_signal_pept_1_Lys-AS"/>
</dbReference>
<evidence type="ECO:0000256" key="6">
    <source>
        <dbReference type="RuleBase" id="RU362042"/>
    </source>
</evidence>
<name>A0ABU3RAT4_9BACL</name>
<dbReference type="PROSITE" id="PS00760">
    <property type="entry name" value="SPASE_I_2"/>
    <property type="match status" value="1"/>
</dbReference>
<dbReference type="InterPro" id="IPR019533">
    <property type="entry name" value="Peptidase_S26"/>
</dbReference>
<keyword evidence="6" id="KW-0645">Protease</keyword>
<dbReference type="EC" id="3.4.21.89" evidence="4 6"/>
<dbReference type="Proteomes" id="UP001260980">
    <property type="component" value="Unassembled WGS sequence"/>
</dbReference>
<feature type="transmembrane region" description="Helical" evidence="6">
    <location>
        <begin position="36"/>
        <end position="60"/>
    </location>
</feature>
<evidence type="ECO:0000256" key="5">
    <source>
        <dbReference type="ARBA" id="ARBA00022801"/>
    </source>
</evidence>
<proteinExistence type="inferred from homology"/>
<evidence type="ECO:0000256" key="3">
    <source>
        <dbReference type="ARBA" id="ARBA00009370"/>
    </source>
</evidence>
<gene>
    <name evidence="8" type="primary">lepB</name>
    <name evidence="8" type="ORF">RQP52_09775</name>
</gene>
<dbReference type="SUPFAM" id="SSF51306">
    <property type="entry name" value="LexA/Signal peptidase"/>
    <property type="match status" value="1"/>
</dbReference>
<evidence type="ECO:0000256" key="1">
    <source>
        <dbReference type="ARBA" id="ARBA00000677"/>
    </source>
</evidence>
<dbReference type="PANTHER" id="PTHR43390">
    <property type="entry name" value="SIGNAL PEPTIDASE I"/>
    <property type="match status" value="1"/>
</dbReference>
<organism evidence="8 9">
    <name type="scientific">Paenibacillus violae</name>
    <dbReference type="NCBI Taxonomy" id="3077234"/>
    <lineage>
        <taxon>Bacteria</taxon>
        <taxon>Bacillati</taxon>
        <taxon>Bacillota</taxon>
        <taxon>Bacilli</taxon>
        <taxon>Bacillales</taxon>
        <taxon>Paenibacillaceae</taxon>
        <taxon>Paenibacillus</taxon>
    </lineage>
</organism>
<dbReference type="NCBIfam" id="TIGR02227">
    <property type="entry name" value="sigpep_I_bact"/>
    <property type="match status" value="1"/>
</dbReference>
<reference evidence="8 9" key="1">
    <citation type="submission" date="2023-10" db="EMBL/GenBank/DDBJ databases">
        <title>Paenibacillus strain PFR10 Genome sequencing and assembly.</title>
        <authorList>
            <person name="Kim I."/>
        </authorList>
    </citation>
    <scope>NUCLEOTIDE SEQUENCE [LARGE SCALE GENOMIC DNA]</scope>
    <source>
        <strain evidence="8 9">PFR10</strain>
    </source>
</reference>
<feature type="domain" description="Peptidase S26" evidence="7">
    <location>
        <begin position="34"/>
        <end position="199"/>
    </location>
</feature>
<keyword evidence="6" id="KW-0472">Membrane</keyword>
<comment type="subcellular location">
    <subcellularLocation>
        <location evidence="2">Cell membrane</location>
        <topology evidence="2">Single-pass type II membrane protein</topology>
    </subcellularLocation>
    <subcellularLocation>
        <location evidence="6">Membrane</location>
        <topology evidence="6">Single-pass type II membrane protein</topology>
    </subcellularLocation>
</comment>
<accession>A0ABU3RAT4</accession>
<comment type="catalytic activity">
    <reaction evidence="1 6">
        <text>Cleavage of hydrophobic, N-terminal signal or leader sequences from secreted and periplasmic proteins.</text>
        <dbReference type="EC" id="3.4.21.89"/>
    </reaction>
</comment>
<keyword evidence="6" id="KW-0812">Transmembrane</keyword>
<evidence type="ECO:0000313" key="9">
    <source>
        <dbReference type="Proteomes" id="UP001260980"/>
    </source>
</evidence>
<dbReference type="Pfam" id="PF10502">
    <property type="entry name" value="Peptidase_S26"/>
    <property type="match status" value="1"/>
</dbReference>
<dbReference type="InterPro" id="IPR000223">
    <property type="entry name" value="Pept_S26A_signal_pept_1"/>
</dbReference>
<comment type="caution">
    <text evidence="8">The sequence shown here is derived from an EMBL/GenBank/DDBJ whole genome shotgun (WGS) entry which is preliminary data.</text>
</comment>
<keyword evidence="9" id="KW-1185">Reference proteome</keyword>
<dbReference type="CDD" id="cd06530">
    <property type="entry name" value="S26_SPase_I"/>
    <property type="match status" value="1"/>
</dbReference>
<comment type="similarity">
    <text evidence="3 6">Belongs to the peptidase S26 family.</text>
</comment>
<keyword evidence="6" id="KW-1133">Transmembrane helix</keyword>
<dbReference type="InterPro" id="IPR036286">
    <property type="entry name" value="LexA/Signal_pep-like_sf"/>
</dbReference>
<dbReference type="PANTHER" id="PTHR43390:SF1">
    <property type="entry name" value="CHLOROPLAST PROCESSING PEPTIDASE"/>
    <property type="match status" value="1"/>
</dbReference>
<sequence>MMEQNEQDQPRVSSVTTAEAVAAKPVKTAKSETWEWIKALVIAGVLVIIIRWFLFSPFIVDGDSMRPNFSTGERLIVNKIVYDIRAPKRGEVIVFHAPEGKDYIKRVIALPGETVKVTGDKVFINGQEIDQPFIKEAIEQANKEGHAYNTLSDFPETKVPDGELFAMGDNRPNSKDSRAKSVGFVPFEKIVGRAEVIFWPLNKISFIHF</sequence>
<evidence type="ECO:0000313" key="8">
    <source>
        <dbReference type="EMBL" id="MDU0201380.1"/>
    </source>
</evidence>
<dbReference type="PRINTS" id="PR00727">
    <property type="entry name" value="LEADERPTASE"/>
</dbReference>
<dbReference type="GO" id="GO:0009003">
    <property type="term" value="F:signal peptidase activity"/>
    <property type="evidence" value="ECO:0007669"/>
    <property type="project" value="UniProtKB-EC"/>
</dbReference>
<keyword evidence="5 6" id="KW-0378">Hydrolase</keyword>